<evidence type="ECO:0000313" key="1">
    <source>
        <dbReference type="EMBL" id="KAF2467035.1"/>
    </source>
</evidence>
<protein>
    <submittedName>
        <fullName evidence="1">Uncharacterized protein</fullName>
    </submittedName>
</protein>
<name>A0ACB6QKI8_9PLEO</name>
<proteinExistence type="predicted"/>
<evidence type="ECO:0000313" key="2">
    <source>
        <dbReference type="Proteomes" id="UP000799755"/>
    </source>
</evidence>
<dbReference type="EMBL" id="MU003522">
    <property type="protein sequence ID" value="KAF2467035.1"/>
    <property type="molecule type" value="Genomic_DNA"/>
</dbReference>
<accession>A0ACB6QKI8</accession>
<keyword evidence="2" id="KW-1185">Reference proteome</keyword>
<gene>
    <name evidence="1" type="ORF">BDR25DRAFT_267824</name>
</gene>
<comment type="caution">
    <text evidence="1">The sequence shown here is derived from an EMBL/GenBank/DDBJ whole genome shotgun (WGS) entry which is preliminary data.</text>
</comment>
<organism evidence="1 2">
    <name type="scientific">Lindgomyces ingoldianus</name>
    <dbReference type="NCBI Taxonomy" id="673940"/>
    <lineage>
        <taxon>Eukaryota</taxon>
        <taxon>Fungi</taxon>
        <taxon>Dikarya</taxon>
        <taxon>Ascomycota</taxon>
        <taxon>Pezizomycotina</taxon>
        <taxon>Dothideomycetes</taxon>
        <taxon>Pleosporomycetidae</taxon>
        <taxon>Pleosporales</taxon>
        <taxon>Lindgomycetaceae</taxon>
        <taxon>Lindgomyces</taxon>
    </lineage>
</organism>
<sequence>MLLPKRFVEIVLLLLVFLAVTISISRHHHLTLLFDAFYTEPKVTPYVNHVVLFQFKQSTSITAIKEVTSKMLALKKTCIHPSTRQAYIKSISGGKDMSIEKQQNGMTHAFVVQFLTLEDRDYYVNEDPVHRAFKDAASSVLEEAQVVDFIDGVFA</sequence>
<dbReference type="Proteomes" id="UP000799755">
    <property type="component" value="Unassembled WGS sequence"/>
</dbReference>
<reference evidence="1" key="1">
    <citation type="journal article" date="2020" name="Stud. Mycol.">
        <title>101 Dothideomycetes genomes: a test case for predicting lifestyles and emergence of pathogens.</title>
        <authorList>
            <person name="Haridas S."/>
            <person name="Albert R."/>
            <person name="Binder M."/>
            <person name="Bloem J."/>
            <person name="Labutti K."/>
            <person name="Salamov A."/>
            <person name="Andreopoulos B."/>
            <person name="Baker S."/>
            <person name="Barry K."/>
            <person name="Bills G."/>
            <person name="Bluhm B."/>
            <person name="Cannon C."/>
            <person name="Castanera R."/>
            <person name="Culley D."/>
            <person name="Daum C."/>
            <person name="Ezra D."/>
            <person name="Gonzalez J."/>
            <person name="Henrissat B."/>
            <person name="Kuo A."/>
            <person name="Liang C."/>
            <person name="Lipzen A."/>
            <person name="Lutzoni F."/>
            <person name="Magnuson J."/>
            <person name="Mondo S."/>
            <person name="Nolan M."/>
            <person name="Ohm R."/>
            <person name="Pangilinan J."/>
            <person name="Park H.-J."/>
            <person name="Ramirez L."/>
            <person name="Alfaro M."/>
            <person name="Sun H."/>
            <person name="Tritt A."/>
            <person name="Yoshinaga Y."/>
            <person name="Zwiers L.-H."/>
            <person name="Turgeon B."/>
            <person name="Goodwin S."/>
            <person name="Spatafora J."/>
            <person name="Crous P."/>
            <person name="Grigoriev I."/>
        </authorList>
    </citation>
    <scope>NUCLEOTIDE SEQUENCE</scope>
    <source>
        <strain evidence="1">ATCC 200398</strain>
    </source>
</reference>